<dbReference type="InParanoid" id="A0A251UT61"/>
<sequence>MKAKRLSDVQQLDIITTLPQAIIETILCLLPIEEAARTSILSKEWRYKWTKIPNLVFDQFSTVKISNEEKELSLYDQTQPHFYKAARKNKDTRCTLFRAIHQVLLQRQGPILEFTLTMSTLQTPFEIDQVILHLSRNHTVKKLTLDFYDPYSYYLLLPVLPWRHLTDLNIISCVVNHKPIFNGFGSLTSLSLNYVTISRGTLMHLLYNCPSLKSLCLRIYADHLPGDENPSIMELFKCLPVVEDLTTWGDFTLLLVQASVPEELPTSLIHLKYCTIDKMCFFDGYGLPFLLVLIKCSPNLTKIKLEVNCKSVSRILLF</sequence>
<dbReference type="InterPro" id="IPR001810">
    <property type="entry name" value="F-box_dom"/>
</dbReference>
<proteinExistence type="predicted"/>
<dbReference type="PANTHER" id="PTHR31639:SF315">
    <property type="entry name" value="LEUCINE-RICH REPEAT DOMAIN SUPERFAMILY, F-BOX-LIKE DOMAIN SUPERFAMILY"/>
    <property type="match status" value="1"/>
</dbReference>
<reference evidence="3" key="3">
    <citation type="submission" date="2020-06" db="EMBL/GenBank/DDBJ databases">
        <title>Helianthus annuus Genome sequencing and assembly Release 2.</title>
        <authorList>
            <person name="Gouzy J."/>
            <person name="Langlade N."/>
            <person name="Munos S."/>
        </authorList>
    </citation>
    <scope>NUCLEOTIDE SEQUENCE</scope>
    <source>
        <tissue evidence="3">Leaves</tissue>
    </source>
</reference>
<dbReference type="InterPro" id="IPR036047">
    <property type="entry name" value="F-box-like_dom_sf"/>
</dbReference>
<dbReference type="Pfam" id="PF24758">
    <property type="entry name" value="LRR_At5g56370"/>
    <property type="match status" value="1"/>
</dbReference>
<organism evidence="4 5">
    <name type="scientific">Helianthus annuus</name>
    <name type="common">Common sunflower</name>
    <dbReference type="NCBI Taxonomy" id="4232"/>
    <lineage>
        <taxon>Eukaryota</taxon>
        <taxon>Viridiplantae</taxon>
        <taxon>Streptophyta</taxon>
        <taxon>Embryophyta</taxon>
        <taxon>Tracheophyta</taxon>
        <taxon>Spermatophyta</taxon>
        <taxon>Magnoliopsida</taxon>
        <taxon>eudicotyledons</taxon>
        <taxon>Gunneridae</taxon>
        <taxon>Pentapetalae</taxon>
        <taxon>asterids</taxon>
        <taxon>campanulids</taxon>
        <taxon>Asterales</taxon>
        <taxon>Asteraceae</taxon>
        <taxon>Asteroideae</taxon>
        <taxon>Heliantheae alliance</taxon>
        <taxon>Heliantheae</taxon>
        <taxon>Helianthus</taxon>
    </lineage>
</organism>
<dbReference type="SUPFAM" id="SSF81383">
    <property type="entry name" value="F-box domain"/>
    <property type="match status" value="1"/>
</dbReference>
<reference evidence="4" key="2">
    <citation type="submission" date="2017-02" db="EMBL/GenBank/DDBJ databases">
        <title>Sunflower complete genome.</title>
        <authorList>
            <person name="Langlade N."/>
            <person name="Munos S."/>
        </authorList>
    </citation>
    <scope>NUCLEOTIDE SEQUENCE [LARGE SCALE GENOMIC DNA]</scope>
    <source>
        <tissue evidence="4">Leaves</tissue>
    </source>
</reference>
<evidence type="ECO:0000259" key="1">
    <source>
        <dbReference type="Pfam" id="PF00646"/>
    </source>
</evidence>
<dbReference type="Proteomes" id="UP000215914">
    <property type="component" value="Chromosome 5"/>
</dbReference>
<evidence type="ECO:0000259" key="2">
    <source>
        <dbReference type="Pfam" id="PF24758"/>
    </source>
</evidence>
<dbReference type="SUPFAM" id="SSF52047">
    <property type="entry name" value="RNI-like"/>
    <property type="match status" value="1"/>
</dbReference>
<protein>
    <submittedName>
        <fullName evidence="3">F-box-like domain superfamily protein</fullName>
    </submittedName>
    <submittedName>
        <fullName evidence="4">Putative F-box domain, Leucine-rich repeat domain, L domain-like protein</fullName>
    </submittedName>
</protein>
<evidence type="ECO:0000313" key="4">
    <source>
        <dbReference type="EMBL" id="OTG26239.1"/>
    </source>
</evidence>
<evidence type="ECO:0000313" key="3">
    <source>
        <dbReference type="EMBL" id="KAF5806782.1"/>
    </source>
</evidence>
<dbReference type="Gene3D" id="3.80.10.10">
    <property type="entry name" value="Ribonuclease Inhibitor"/>
    <property type="match status" value="1"/>
</dbReference>
<feature type="domain" description="F-box/LRR-repeat protein 15/At3g58940/PEG3-like LRR" evidence="2">
    <location>
        <begin position="132"/>
        <end position="219"/>
    </location>
</feature>
<accession>A0A251UT61</accession>
<dbReference type="InterPro" id="IPR032675">
    <property type="entry name" value="LRR_dom_sf"/>
</dbReference>
<dbReference type="InterPro" id="IPR055411">
    <property type="entry name" value="LRR_FXL15/At3g58940/PEG3-like"/>
</dbReference>
<keyword evidence="5" id="KW-1185">Reference proteome</keyword>
<dbReference type="Gramene" id="mRNA:HanXRQr2_Chr05g0225641">
    <property type="protein sequence ID" value="mRNA:HanXRQr2_Chr05g0225641"/>
    <property type="gene ID" value="HanXRQr2_Chr05g0225641"/>
</dbReference>
<evidence type="ECO:0000313" key="5">
    <source>
        <dbReference type="Proteomes" id="UP000215914"/>
    </source>
</evidence>
<name>A0A251UT61_HELAN</name>
<dbReference type="PANTHER" id="PTHR31639">
    <property type="entry name" value="F-BOX PROTEIN-LIKE"/>
    <property type="match status" value="1"/>
</dbReference>
<gene>
    <name evidence="4" type="ORF">HannXRQ_Chr05g0156441</name>
    <name evidence="3" type="ORF">HanXRQr2_Chr05g0225641</name>
</gene>
<reference evidence="3 5" key="1">
    <citation type="journal article" date="2017" name="Nature">
        <title>The sunflower genome provides insights into oil metabolism, flowering and Asterid evolution.</title>
        <authorList>
            <person name="Badouin H."/>
            <person name="Gouzy J."/>
            <person name="Grassa C.J."/>
            <person name="Murat F."/>
            <person name="Staton S.E."/>
            <person name="Cottret L."/>
            <person name="Lelandais-Briere C."/>
            <person name="Owens G.L."/>
            <person name="Carrere S."/>
            <person name="Mayjonade B."/>
            <person name="Legrand L."/>
            <person name="Gill N."/>
            <person name="Kane N.C."/>
            <person name="Bowers J.E."/>
            <person name="Hubner S."/>
            <person name="Bellec A."/>
            <person name="Berard A."/>
            <person name="Berges H."/>
            <person name="Blanchet N."/>
            <person name="Boniface M.C."/>
            <person name="Brunel D."/>
            <person name="Catrice O."/>
            <person name="Chaidir N."/>
            <person name="Claudel C."/>
            <person name="Donnadieu C."/>
            <person name="Faraut T."/>
            <person name="Fievet G."/>
            <person name="Helmstetter N."/>
            <person name="King M."/>
            <person name="Knapp S.J."/>
            <person name="Lai Z."/>
            <person name="Le Paslier M.C."/>
            <person name="Lippi Y."/>
            <person name="Lorenzon L."/>
            <person name="Mandel J.R."/>
            <person name="Marage G."/>
            <person name="Marchand G."/>
            <person name="Marquand E."/>
            <person name="Bret-Mestries E."/>
            <person name="Morien E."/>
            <person name="Nambeesan S."/>
            <person name="Nguyen T."/>
            <person name="Pegot-Espagnet P."/>
            <person name="Pouilly N."/>
            <person name="Raftis F."/>
            <person name="Sallet E."/>
            <person name="Schiex T."/>
            <person name="Thomas J."/>
            <person name="Vandecasteele C."/>
            <person name="Vares D."/>
            <person name="Vear F."/>
            <person name="Vautrin S."/>
            <person name="Crespi M."/>
            <person name="Mangin B."/>
            <person name="Burke J.M."/>
            <person name="Salse J."/>
            <person name="Munos S."/>
            <person name="Vincourt P."/>
            <person name="Rieseberg L.H."/>
            <person name="Langlade N.B."/>
        </authorList>
    </citation>
    <scope>NUCLEOTIDE SEQUENCE [LARGE SCALE GENOMIC DNA]</scope>
    <source>
        <strain evidence="5">cv. SF193</strain>
        <tissue evidence="3">Leaves</tissue>
    </source>
</reference>
<dbReference type="EMBL" id="CM007894">
    <property type="protein sequence ID" value="OTG26239.1"/>
    <property type="molecule type" value="Genomic_DNA"/>
</dbReference>
<feature type="domain" description="F-box" evidence="1">
    <location>
        <begin position="17"/>
        <end position="53"/>
    </location>
</feature>
<dbReference type="Pfam" id="PF00646">
    <property type="entry name" value="F-box"/>
    <property type="match status" value="1"/>
</dbReference>
<dbReference type="AlphaFoldDB" id="A0A251UT61"/>
<dbReference type="EMBL" id="MNCJ02000320">
    <property type="protein sequence ID" value="KAF5806782.1"/>
    <property type="molecule type" value="Genomic_DNA"/>
</dbReference>